<dbReference type="Gene3D" id="2.60.120.260">
    <property type="entry name" value="Galactose-binding domain-like"/>
    <property type="match status" value="1"/>
</dbReference>
<dbReference type="InterPro" id="IPR006103">
    <property type="entry name" value="Glyco_hydro_2_cat"/>
</dbReference>
<protein>
    <recommendedName>
        <fullName evidence="4">Beta-galactosidase</fullName>
        <ecNumber evidence="3">3.2.1.23</ecNumber>
    </recommendedName>
    <alternativeName>
        <fullName evidence="7">Lactase</fullName>
    </alternativeName>
</protein>
<dbReference type="PROSITE" id="PS00608">
    <property type="entry name" value="GLYCOSYL_HYDROL_F2_2"/>
    <property type="match status" value="1"/>
</dbReference>
<sequence>MNIARKGPGAGSRSPRARLVSSAPRRSLNGTWQFRVSPGLAAAPDDGWDTDDAGWATGEQWTTIPVPAHWVLEGHGKPAYTNTRFPFPIDPPHPPAENPIGDYRLVFDAEPEFLDNAVLRFDGIESAAEVRLNGRLLGETRGSRLTHEFDVTGTLRAAGNVLAVRVAQFSDASYLEDQDMWWLPGIFRDVDLVAVPERGIWDVFAVTDFEAADGTGTIDLTVEFNGEASGRFRVPELEIDVEVTGGGVIGAGQVEPWTAETPRLYAATLQTETETVELQLGFRRVEVKDSVLLVNGAPIQIRGVNRHEHDPDQGRVFSAERLRQDLVLMKQHNVNAIRTSHYPSHHELLRLADEMGFYVVLECDLETHGFVDLDWKHNPSADPAWREAYLDRMHRTVNRDKNHASIIMWSLGNEAGTGENLEAMAAWTRAFDPSRLIHYEGDWSSTYVDVYSRMYASFEETRQIGEEVLTPAPFSATAAEMHRRELPFIQCEYAHAMGNSPGGLGEYQDLFDRYPRLAGGFVWEWIEHGIRTEDGTGYLYGGDFEEETHDGNFVIDGLVSADRKVRPGLTALAHWYAPVRIDVSDTGIRIQNRHDHRDLSHLRLVWRAESDGKQAADGELKLDTVAPWETVEVPLPEQDAEIITVEAVHLDRPEWAAEGHVIARGQRAWLNPAEVPLETSVPQREAFDAVSLRLQQLGGLKLDGPVVSLWRVPTDNDRRPGWDEIKEPPYAARWEELGLDRLRTRVVSAEERDGALVVRTRTAPPGRECAVDAEYTWRRVSDTAVTVEIGLTPDGVWPVEWARLGVDLVLEGAPQGMDWRGLGPGPSYPDIAAGPYWGDHHADADELLTPFVLPQESGARAGVRRASIGTEQGTLAVTVLPGGTSGGAEEVAVTVSPYSRKTLASTTHQHLLQADGRTHVSIDLFQSGVGTAACGEGVLPRYRLAARPGRVTLLLEHIQG</sequence>
<dbReference type="Pfam" id="PF02837">
    <property type="entry name" value="Glyco_hydro_2_N"/>
    <property type="match status" value="1"/>
</dbReference>
<dbReference type="InterPro" id="IPR008979">
    <property type="entry name" value="Galactose-bd-like_sf"/>
</dbReference>
<evidence type="ECO:0000256" key="2">
    <source>
        <dbReference type="ARBA" id="ARBA00007401"/>
    </source>
</evidence>
<dbReference type="GO" id="GO:0009341">
    <property type="term" value="C:beta-galactosidase complex"/>
    <property type="evidence" value="ECO:0007669"/>
    <property type="project" value="InterPro"/>
</dbReference>
<dbReference type="PANTHER" id="PTHR46323:SF2">
    <property type="entry name" value="BETA-GALACTOSIDASE"/>
    <property type="match status" value="1"/>
</dbReference>
<keyword evidence="11" id="KW-1185">Reference proteome</keyword>
<dbReference type="Gene3D" id="3.20.20.80">
    <property type="entry name" value="Glycosidases"/>
    <property type="match status" value="1"/>
</dbReference>
<comment type="caution">
    <text evidence="10">The sequence shown here is derived from an EMBL/GenBank/DDBJ whole genome shotgun (WGS) entry which is preliminary data.</text>
</comment>
<dbReference type="Pfam" id="PF16353">
    <property type="entry name" value="LacZ_4"/>
    <property type="match status" value="1"/>
</dbReference>
<dbReference type="InterPro" id="IPR032312">
    <property type="entry name" value="LacZ_4"/>
</dbReference>
<organism evidence="10 11">
    <name type="scientific">Kineosporia babensis</name>
    <dbReference type="NCBI Taxonomy" id="499548"/>
    <lineage>
        <taxon>Bacteria</taxon>
        <taxon>Bacillati</taxon>
        <taxon>Actinomycetota</taxon>
        <taxon>Actinomycetes</taxon>
        <taxon>Kineosporiales</taxon>
        <taxon>Kineosporiaceae</taxon>
        <taxon>Kineosporia</taxon>
    </lineage>
</organism>
<dbReference type="EC" id="3.2.1.23" evidence="3"/>
<dbReference type="SUPFAM" id="SSF51445">
    <property type="entry name" value="(Trans)glycosidases"/>
    <property type="match status" value="1"/>
</dbReference>
<dbReference type="Pfam" id="PF02929">
    <property type="entry name" value="Bgal_small_N"/>
    <property type="match status" value="1"/>
</dbReference>
<evidence type="ECO:0000256" key="5">
    <source>
        <dbReference type="ARBA" id="ARBA00022801"/>
    </source>
</evidence>
<dbReference type="PANTHER" id="PTHR46323">
    <property type="entry name" value="BETA-GALACTOSIDASE"/>
    <property type="match status" value="1"/>
</dbReference>
<dbReference type="InterPro" id="IPR011013">
    <property type="entry name" value="Gal_mutarotase_sf_dom"/>
</dbReference>
<name>A0A9X1SW02_9ACTN</name>
<dbReference type="SUPFAM" id="SSF74650">
    <property type="entry name" value="Galactose mutarotase-like"/>
    <property type="match status" value="1"/>
</dbReference>
<evidence type="ECO:0000256" key="1">
    <source>
        <dbReference type="ARBA" id="ARBA00001412"/>
    </source>
</evidence>
<dbReference type="PRINTS" id="PR00132">
    <property type="entry name" value="GLHYDRLASE2"/>
</dbReference>
<evidence type="ECO:0000256" key="8">
    <source>
        <dbReference type="SAM" id="MobiDB-lite"/>
    </source>
</evidence>
<dbReference type="EMBL" id="JAJOMB010000015">
    <property type="protein sequence ID" value="MCD5314231.1"/>
    <property type="molecule type" value="Genomic_DNA"/>
</dbReference>
<dbReference type="PROSITE" id="PS00719">
    <property type="entry name" value="GLYCOSYL_HYDROL_F2_1"/>
    <property type="match status" value="1"/>
</dbReference>
<dbReference type="InterPro" id="IPR036156">
    <property type="entry name" value="Beta-gal/glucu_dom_sf"/>
</dbReference>
<dbReference type="SMART" id="SM01038">
    <property type="entry name" value="Bgal_small_N"/>
    <property type="match status" value="1"/>
</dbReference>
<dbReference type="GO" id="GO:0004565">
    <property type="term" value="F:beta-galactosidase activity"/>
    <property type="evidence" value="ECO:0007669"/>
    <property type="project" value="UniProtKB-EC"/>
</dbReference>
<keyword evidence="5" id="KW-0378">Hydrolase</keyword>
<accession>A0A9X1SW02</accession>
<dbReference type="Gene3D" id="2.60.40.10">
    <property type="entry name" value="Immunoglobulins"/>
    <property type="match status" value="2"/>
</dbReference>
<dbReference type="InterPro" id="IPR014718">
    <property type="entry name" value="GH-type_carb-bd"/>
</dbReference>
<dbReference type="Gene3D" id="2.70.98.10">
    <property type="match status" value="1"/>
</dbReference>
<dbReference type="InterPro" id="IPR004199">
    <property type="entry name" value="B-gal_small/dom_5"/>
</dbReference>
<dbReference type="InterPro" id="IPR023230">
    <property type="entry name" value="Glyco_hydro_2_CS"/>
</dbReference>
<dbReference type="InterPro" id="IPR017853">
    <property type="entry name" value="GH"/>
</dbReference>
<evidence type="ECO:0000259" key="9">
    <source>
        <dbReference type="SMART" id="SM01038"/>
    </source>
</evidence>
<gene>
    <name evidence="10" type="ORF">LR394_25295</name>
</gene>
<comment type="similarity">
    <text evidence="2">Belongs to the glycosyl hydrolase 2 family.</text>
</comment>
<dbReference type="InterPro" id="IPR050347">
    <property type="entry name" value="Bact_Beta-galactosidase"/>
</dbReference>
<feature type="region of interest" description="Disordered" evidence="8">
    <location>
        <begin position="1"/>
        <end position="22"/>
    </location>
</feature>
<dbReference type="InterPro" id="IPR023232">
    <property type="entry name" value="Glyco_hydro_2_AS"/>
</dbReference>
<dbReference type="InterPro" id="IPR013783">
    <property type="entry name" value="Ig-like_fold"/>
</dbReference>
<dbReference type="RefSeq" id="WP_231446559.1">
    <property type="nucleotide sequence ID" value="NZ_JAJOMB010000015.1"/>
</dbReference>
<evidence type="ECO:0000313" key="11">
    <source>
        <dbReference type="Proteomes" id="UP001138997"/>
    </source>
</evidence>
<dbReference type="Pfam" id="PF02836">
    <property type="entry name" value="Glyco_hydro_2_C"/>
    <property type="match status" value="1"/>
</dbReference>
<evidence type="ECO:0000256" key="4">
    <source>
        <dbReference type="ARBA" id="ARBA00013303"/>
    </source>
</evidence>
<comment type="catalytic activity">
    <reaction evidence="1">
        <text>Hydrolysis of terminal non-reducing beta-D-galactose residues in beta-D-galactosides.</text>
        <dbReference type="EC" id="3.2.1.23"/>
    </reaction>
</comment>
<proteinExistence type="inferred from homology"/>
<dbReference type="AlphaFoldDB" id="A0A9X1SW02"/>
<evidence type="ECO:0000256" key="3">
    <source>
        <dbReference type="ARBA" id="ARBA00012756"/>
    </source>
</evidence>
<dbReference type="InterPro" id="IPR006101">
    <property type="entry name" value="Glyco_hydro_2"/>
</dbReference>
<feature type="domain" description="Beta galactosidase small chain/" evidence="9">
    <location>
        <begin position="680"/>
        <end position="956"/>
    </location>
</feature>
<evidence type="ECO:0000256" key="6">
    <source>
        <dbReference type="ARBA" id="ARBA00023295"/>
    </source>
</evidence>
<dbReference type="GO" id="GO:0030246">
    <property type="term" value="F:carbohydrate binding"/>
    <property type="evidence" value="ECO:0007669"/>
    <property type="project" value="InterPro"/>
</dbReference>
<keyword evidence="6" id="KW-0326">Glycosidase</keyword>
<evidence type="ECO:0000313" key="10">
    <source>
        <dbReference type="EMBL" id="MCD5314231.1"/>
    </source>
</evidence>
<dbReference type="Proteomes" id="UP001138997">
    <property type="component" value="Unassembled WGS sequence"/>
</dbReference>
<dbReference type="InterPro" id="IPR006104">
    <property type="entry name" value="Glyco_hydro_2_N"/>
</dbReference>
<dbReference type="GO" id="GO:0005990">
    <property type="term" value="P:lactose catabolic process"/>
    <property type="evidence" value="ECO:0007669"/>
    <property type="project" value="TreeGrafter"/>
</dbReference>
<reference evidence="10" key="1">
    <citation type="submission" date="2021-11" db="EMBL/GenBank/DDBJ databases">
        <title>Streptomyces corallinus and Kineosporia corallina sp. nov., two new coral-derived marine actinobacteria.</title>
        <authorList>
            <person name="Buangrab K."/>
            <person name="Sutthacheep M."/>
            <person name="Yeemin T."/>
            <person name="Harunari E."/>
            <person name="Igarashi Y."/>
            <person name="Sripreechasak P."/>
            <person name="Kanchanasin P."/>
            <person name="Tanasupawat S."/>
            <person name="Phongsopitanun W."/>
        </authorList>
    </citation>
    <scope>NUCLEOTIDE SEQUENCE</scope>
    <source>
        <strain evidence="10">JCM 31032</strain>
    </source>
</reference>
<evidence type="ECO:0000256" key="7">
    <source>
        <dbReference type="ARBA" id="ARBA00032230"/>
    </source>
</evidence>
<dbReference type="SUPFAM" id="SSF49785">
    <property type="entry name" value="Galactose-binding domain-like"/>
    <property type="match status" value="1"/>
</dbReference>
<dbReference type="SUPFAM" id="SSF49303">
    <property type="entry name" value="beta-Galactosidase/glucuronidase domain"/>
    <property type="match status" value="2"/>
</dbReference>